<dbReference type="GO" id="GO:0005886">
    <property type="term" value="C:plasma membrane"/>
    <property type="evidence" value="ECO:0007669"/>
    <property type="project" value="UniProtKB-SubCell"/>
</dbReference>
<name>A0A2T4U8X6_9BACI</name>
<keyword evidence="4 6" id="KW-1133">Transmembrane helix</keyword>
<keyword evidence="2" id="KW-1003">Cell membrane</keyword>
<sequence length="184" mass="20867">MTEETVAEEKVNVQNEPQTAVKEYLRAGFWMRLWAYTVDILVTGSLSAALVGLYFVLTGGADLNLLTFTASGLLSALITFGYFILLTKFFGQTLGKMLFGIRVISRDKEELTWLDVIFREFVGRFLHRFLFVTNILYLVVAFHPEKRGIHDFLGNSIAVLEKRETVTVGPKPEERVRTEDPAVQ</sequence>
<accession>A0A2T4U8X6</accession>
<dbReference type="Pfam" id="PF06271">
    <property type="entry name" value="RDD"/>
    <property type="match status" value="1"/>
</dbReference>
<keyword evidence="3 6" id="KW-0812">Transmembrane</keyword>
<dbReference type="InterPro" id="IPR010432">
    <property type="entry name" value="RDD"/>
</dbReference>
<comment type="caution">
    <text evidence="8">The sequence shown here is derived from an EMBL/GenBank/DDBJ whole genome shotgun (WGS) entry which is preliminary data.</text>
</comment>
<evidence type="ECO:0000313" key="9">
    <source>
        <dbReference type="Proteomes" id="UP000240509"/>
    </source>
</evidence>
<gene>
    <name evidence="8" type="ORF">C6Y45_04135</name>
</gene>
<dbReference type="InterPro" id="IPR051791">
    <property type="entry name" value="Pra-immunoreactive"/>
</dbReference>
<dbReference type="AlphaFoldDB" id="A0A2T4U8X6"/>
<feature type="domain" description="RDD" evidence="7">
    <location>
        <begin position="26"/>
        <end position="154"/>
    </location>
</feature>
<evidence type="ECO:0000259" key="7">
    <source>
        <dbReference type="Pfam" id="PF06271"/>
    </source>
</evidence>
<keyword evidence="9" id="KW-1185">Reference proteome</keyword>
<protein>
    <submittedName>
        <fullName evidence="8">RDD family protein</fullName>
    </submittedName>
</protein>
<feature type="transmembrane region" description="Helical" evidence="6">
    <location>
        <begin position="63"/>
        <end position="85"/>
    </location>
</feature>
<proteinExistence type="predicted"/>
<evidence type="ECO:0000313" key="8">
    <source>
        <dbReference type="EMBL" id="PTL39840.1"/>
    </source>
</evidence>
<feature type="transmembrane region" description="Helical" evidence="6">
    <location>
        <begin position="33"/>
        <end position="56"/>
    </location>
</feature>
<evidence type="ECO:0000256" key="5">
    <source>
        <dbReference type="ARBA" id="ARBA00023136"/>
    </source>
</evidence>
<dbReference type="OrthoDB" id="9793824at2"/>
<feature type="transmembrane region" description="Helical" evidence="6">
    <location>
        <begin position="125"/>
        <end position="142"/>
    </location>
</feature>
<comment type="subcellular location">
    <subcellularLocation>
        <location evidence="1">Cell membrane</location>
        <topology evidence="1">Multi-pass membrane protein</topology>
    </subcellularLocation>
</comment>
<dbReference type="PANTHER" id="PTHR36115:SF9">
    <property type="entry name" value="LMO1584 PROTEIN"/>
    <property type="match status" value="1"/>
</dbReference>
<dbReference type="Proteomes" id="UP000240509">
    <property type="component" value="Unassembled WGS sequence"/>
</dbReference>
<evidence type="ECO:0000256" key="2">
    <source>
        <dbReference type="ARBA" id="ARBA00022475"/>
    </source>
</evidence>
<dbReference type="RefSeq" id="WP_107583762.1">
    <property type="nucleotide sequence ID" value="NZ_PZJJ01000004.1"/>
</dbReference>
<dbReference type="EMBL" id="PZJJ01000004">
    <property type="protein sequence ID" value="PTL39840.1"/>
    <property type="molecule type" value="Genomic_DNA"/>
</dbReference>
<organism evidence="8 9">
    <name type="scientific">Alkalicoccus saliphilus</name>
    <dbReference type="NCBI Taxonomy" id="200989"/>
    <lineage>
        <taxon>Bacteria</taxon>
        <taxon>Bacillati</taxon>
        <taxon>Bacillota</taxon>
        <taxon>Bacilli</taxon>
        <taxon>Bacillales</taxon>
        <taxon>Bacillaceae</taxon>
        <taxon>Alkalicoccus</taxon>
    </lineage>
</organism>
<evidence type="ECO:0000256" key="1">
    <source>
        <dbReference type="ARBA" id="ARBA00004651"/>
    </source>
</evidence>
<keyword evidence="5 6" id="KW-0472">Membrane</keyword>
<evidence type="ECO:0000256" key="3">
    <source>
        <dbReference type="ARBA" id="ARBA00022692"/>
    </source>
</evidence>
<evidence type="ECO:0000256" key="4">
    <source>
        <dbReference type="ARBA" id="ARBA00022989"/>
    </source>
</evidence>
<dbReference type="PANTHER" id="PTHR36115">
    <property type="entry name" value="PROLINE-RICH ANTIGEN HOMOLOG-RELATED"/>
    <property type="match status" value="1"/>
</dbReference>
<evidence type="ECO:0000256" key="6">
    <source>
        <dbReference type="SAM" id="Phobius"/>
    </source>
</evidence>
<reference evidence="8 9" key="1">
    <citation type="submission" date="2018-03" db="EMBL/GenBank/DDBJ databases">
        <title>Alkalicoccus saliphilus sp. nov., isolated from a mineral pool.</title>
        <authorList>
            <person name="Zhao B."/>
        </authorList>
    </citation>
    <scope>NUCLEOTIDE SEQUENCE [LARGE SCALE GENOMIC DNA]</scope>
    <source>
        <strain evidence="8 9">6AG</strain>
    </source>
</reference>